<evidence type="ECO:0000313" key="1">
    <source>
        <dbReference type="Proteomes" id="UP000694844"/>
    </source>
</evidence>
<dbReference type="PANTHER" id="PTHR31511:SF12">
    <property type="entry name" value="RHO TERMINATION FACTOR N-TERMINAL DOMAIN-CONTAINING PROTEIN"/>
    <property type="match status" value="1"/>
</dbReference>
<dbReference type="RefSeq" id="XP_022336214.1">
    <property type="nucleotide sequence ID" value="XM_022480506.1"/>
</dbReference>
<accession>A0A8B8E974</accession>
<evidence type="ECO:0000313" key="2">
    <source>
        <dbReference type="RefSeq" id="XP_022336214.1"/>
    </source>
</evidence>
<dbReference type="InterPro" id="IPR043502">
    <property type="entry name" value="DNA/RNA_pol_sf"/>
</dbReference>
<dbReference type="GeneID" id="111132680"/>
<reference evidence="2" key="1">
    <citation type="submission" date="2025-08" db="UniProtKB">
        <authorList>
            <consortium name="RefSeq"/>
        </authorList>
    </citation>
    <scope>IDENTIFICATION</scope>
    <source>
        <tissue evidence="2">Whole sample</tissue>
    </source>
</reference>
<gene>
    <name evidence="2" type="primary">LOC111132680</name>
</gene>
<sequence>MTAFYNKLSENGISEEDYAHAQTVWETFRMTTMGSYHDLYLRTDVLLLSDVFENFRNICLKAYHLDPAHFFTSPGLAWEAMLKMTKVKLQLLDDIDMVLMIEQGIRGGVSMISKKYAKANNPLVTNYDSFKPTSWITYLDMNNLYGTSMSMPLPEKDFAWCTQEQIDDFNVMDVSDDSETGYILEVDLEYPSSLHDAHSDYPLAPENKTVSDEMLSAHSKVLKEKLGIKGNASKLIPNLSNKKKYVLHYRNLKYYMSKGILLSKIQRVLEFTQSSWLKSYIDFNTERRSQAETAFEKDFYKLMNNSVFGKTMENMRKRVNVELVHTKKRLHRVVAKPNFQSFKIFNKDLVAVNLRKTNIVLNRPIYAGFCILDLAKLLMFQFHYDFVKSTYGEKAQLLFTDTDSLCYEIETHDLYQDMFKHAQLFDTSNFDKRHFLYSKTNCKVLGKMKDECGGQPIEEFVGLRPKMYSLLYGGLEKKTAKGVKKAVVDKHLKHESYKRALFDHCSMRHSMNMIRSYNHQLFSVSICKTTLSPYDDKRFVLDSGIHTIAHGHYKIKPVDTNA</sequence>
<dbReference type="PANTHER" id="PTHR31511">
    <property type="entry name" value="PROTEIN CBG23764"/>
    <property type="match status" value="1"/>
</dbReference>
<dbReference type="Proteomes" id="UP000694844">
    <property type="component" value="Chromosome 5"/>
</dbReference>
<organism evidence="1 2">
    <name type="scientific">Crassostrea virginica</name>
    <name type="common">Eastern oyster</name>
    <dbReference type="NCBI Taxonomy" id="6565"/>
    <lineage>
        <taxon>Eukaryota</taxon>
        <taxon>Metazoa</taxon>
        <taxon>Spiralia</taxon>
        <taxon>Lophotrochozoa</taxon>
        <taxon>Mollusca</taxon>
        <taxon>Bivalvia</taxon>
        <taxon>Autobranchia</taxon>
        <taxon>Pteriomorphia</taxon>
        <taxon>Ostreida</taxon>
        <taxon>Ostreoidea</taxon>
        <taxon>Ostreidae</taxon>
        <taxon>Crassostrea</taxon>
    </lineage>
</organism>
<dbReference type="KEGG" id="cvn:111132680"/>
<dbReference type="OrthoDB" id="408971at2759"/>
<name>A0A8B8E974_CRAVI</name>
<dbReference type="AlphaFoldDB" id="A0A8B8E974"/>
<dbReference type="SUPFAM" id="SSF56672">
    <property type="entry name" value="DNA/RNA polymerases"/>
    <property type="match status" value="1"/>
</dbReference>
<proteinExistence type="predicted"/>
<keyword evidence="1" id="KW-1185">Reference proteome</keyword>
<protein>
    <submittedName>
        <fullName evidence="2">Uncharacterized protein LOC111132680</fullName>
    </submittedName>
</protein>